<dbReference type="SUPFAM" id="SSF57535">
    <property type="entry name" value="Complement control module/SCR domain"/>
    <property type="match status" value="1"/>
</dbReference>
<name>B7Q439_IXOSC</name>
<gene>
    <name evidence="13" type="ORF">IscW_ISCW011067</name>
</gene>
<feature type="disulfide bond" evidence="9">
    <location>
        <begin position="307"/>
        <end position="334"/>
    </location>
</feature>
<dbReference type="EMBL" id="ABJB010658807">
    <property type="status" value="NOT_ANNOTATED_CDS"/>
    <property type="molecule type" value="Genomic_DNA"/>
</dbReference>
<dbReference type="SUPFAM" id="SSF57196">
    <property type="entry name" value="EGF/Laminin"/>
    <property type="match status" value="2"/>
</dbReference>
<sequence>HCLDINECDTSNGGCQERCVNLIGSFRCKCTTAGSSLAPDGKKCVSLNGCSGNDGKGPCQERCTPSPNNGYSCSCISPGTELSTDGVSCDNIDECSSNSIYPCSHICNNTQGSYYCACFQGYKLDGTKRNCVDIDECSSLSTHPCSNICKNTQGSYYCACFQGYKLDGTRRNCACVRCPPNTHTIASRAASVDDCVCDGGFRKSSNSGQGCEDVNECTQGTHNCSHICTNYDGGYYCECPLGYEMTGDQRSCAGALRDKRWLRLVSIPHTTPTTPKFTKARKQIDRCCTPDASSGFAKARTTCAFKCMNGFQLDGPKTTNCSENGTWTNEPPSCKLKIAPIMTCPQDVVQTLPPGASETWVTLPPPSTNLDPNSIRVSPFWVQKHGGSFPYGETVITYSVDDTENGYSLSCTFKVDVRDKQPPKVEKCPDTVSALATTLDGVLVTWDEPEFSDNVEVTEVRNTL</sequence>
<dbReference type="InterPro" id="IPR000742">
    <property type="entry name" value="EGF"/>
</dbReference>
<feature type="domain" description="EGF-like" evidence="10">
    <location>
        <begin position="91"/>
        <end position="132"/>
    </location>
</feature>
<dbReference type="STRING" id="6945.B7Q439"/>
<protein>
    <submittedName>
        <fullName evidence="13 14">Uncharacterized protein</fullName>
    </submittedName>
</protein>
<keyword evidence="15" id="KW-1185">Reference proteome</keyword>
<evidence type="ECO:0000256" key="9">
    <source>
        <dbReference type="PROSITE-ProRule" id="PRU00302"/>
    </source>
</evidence>
<proteinExistence type="predicted"/>
<dbReference type="AlphaFoldDB" id="B7Q439"/>
<dbReference type="InterPro" id="IPR003410">
    <property type="entry name" value="HYR_dom"/>
</dbReference>
<dbReference type="EMBL" id="ABJB010453855">
    <property type="status" value="NOT_ANNOTATED_CDS"/>
    <property type="molecule type" value="Genomic_DNA"/>
</dbReference>
<evidence type="ECO:0000256" key="5">
    <source>
        <dbReference type="ARBA" id="ARBA00022737"/>
    </source>
</evidence>
<dbReference type="EMBL" id="ABJB011127641">
    <property type="status" value="NOT_ANNOTATED_CDS"/>
    <property type="molecule type" value="Genomic_DNA"/>
</dbReference>
<dbReference type="EMBL" id="ABJB011071999">
    <property type="status" value="NOT_ANNOTATED_CDS"/>
    <property type="molecule type" value="Genomic_DNA"/>
</dbReference>
<keyword evidence="3 8" id="KW-0245">EGF-like domain</keyword>
<evidence type="ECO:0000259" key="10">
    <source>
        <dbReference type="PROSITE" id="PS50026"/>
    </source>
</evidence>
<comment type="subcellular location">
    <subcellularLocation>
        <location evidence="1">Secreted</location>
    </subcellularLocation>
</comment>
<feature type="domain" description="HYR" evidence="11">
    <location>
        <begin position="335"/>
        <end position="419"/>
    </location>
</feature>
<comment type="caution">
    <text evidence="8">Lacks conserved residue(s) required for the propagation of feature annotation.</text>
</comment>
<evidence type="ECO:0000313" key="14">
    <source>
        <dbReference type="EnsemblMetazoa" id="ISCW011067-PA"/>
    </source>
</evidence>
<feature type="domain" description="EGF-like" evidence="10">
    <location>
        <begin position="133"/>
        <end position="174"/>
    </location>
</feature>
<dbReference type="PROSITE" id="PS50026">
    <property type="entry name" value="EGF_3"/>
    <property type="match status" value="3"/>
</dbReference>
<accession>B7Q439</accession>
<dbReference type="EnsemblMetazoa" id="ISCW011067-RA">
    <property type="protein sequence ID" value="ISCW011067-PA"/>
    <property type="gene ID" value="ISCW011067"/>
</dbReference>
<evidence type="ECO:0000256" key="2">
    <source>
        <dbReference type="ARBA" id="ARBA00022525"/>
    </source>
</evidence>
<dbReference type="Pfam" id="PF00084">
    <property type="entry name" value="Sushi"/>
    <property type="match status" value="1"/>
</dbReference>
<keyword evidence="5" id="KW-0677">Repeat</keyword>
<evidence type="ECO:0000313" key="13">
    <source>
        <dbReference type="EMBL" id="EEC13584.1"/>
    </source>
</evidence>
<dbReference type="FunFam" id="2.10.25.10:FF:000240">
    <property type="entry name" value="Vitamin K-dependent protein S"/>
    <property type="match status" value="1"/>
</dbReference>
<dbReference type="SMART" id="SM00181">
    <property type="entry name" value="EGF"/>
    <property type="match status" value="5"/>
</dbReference>
<evidence type="ECO:0000256" key="4">
    <source>
        <dbReference type="ARBA" id="ARBA00022729"/>
    </source>
</evidence>
<dbReference type="EMBL" id="ABJB010079338">
    <property type="status" value="NOT_ANNOTATED_CDS"/>
    <property type="molecule type" value="Genomic_DNA"/>
</dbReference>
<dbReference type="PROSITE" id="PS01187">
    <property type="entry name" value="EGF_CA"/>
    <property type="match status" value="2"/>
</dbReference>
<keyword evidence="2" id="KW-0964">Secreted</keyword>
<dbReference type="InParanoid" id="B7Q439"/>
<dbReference type="EMBL" id="ABJB010134696">
    <property type="status" value="NOT_ANNOTATED_CDS"/>
    <property type="molecule type" value="Genomic_DNA"/>
</dbReference>
<keyword evidence="9" id="KW-0768">Sushi</keyword>
<reference evidence="13 15" key="1">
    <citation type="submission" date="2008-03" db="EMBL/GenBank/DDBJ databases">
        <title>Annotation of Ixodes scapularis.</title>
        <authorList>
            <consortium name="Ixodes scapularis Genome Project Consortium"/>
            <person name="Caler E."/>
            <person name="Hannick L.I."/>
            <person name="Bidwell S."/>
            <person name="Joardar V."/>
            <person name="Thiagarajan M."/>
            <person name="Amedeo P."/>
            <person name="Galinsky K.J."/>
            <person name="Schobel S."/>
            <person name="Inman J."/>
            <person name="Hostetler J."/>
            <person name="Miller J."/>
            <person name="Hammond M."/>
            <person name="Megy K."/>
            <person name="Lawson D."/>
            <person name="Kodira C."/>
            <person name="Sutton G."/>
            <person name="Meyer J."/>
            <person name="Hill C.A."/>
            <person name="Birren B."/>
            <person name="Nene V."/>
            <person name="Collins F."/>
            <person name="Alarcon-Chaidez F."/>
            <person name="Wikel S."/>
            <person name="Strausberg R."/>
        </authorList>
    </citation>
    <scope>NUCLEOTIDE SEQUENCE [LARGE SCALE GENOMIC DNA]</scope>
    <source>
        <strain evidence="15">Wikel</strain>
        <strain evidence="13">Wikel colony</strain>
    </source>
</reference>
<organism>
    <name type="scientific">Ixodes scapularis</name>
    <name type="common">Black-legged tick</name>
    <name type="synonym">Deer tick</name>
    <dbReference type="NCBI Taxonomy" id="6945"/>
    <lineage>
        <taxon>Eukaryota</taxon>
        <taxon>Metazoa</taxon>
        <taxon>Ecdysozoa</taxon>
        <taxon>Arthropoda</taxon>
        <taxon>Chelicerata</taxon>
        <taxon>Arachnida</taxon>
        <taxon>Acari</taxon>
        <taxon>Parasitiformes</taxon>
        <taxon>Ixodida</taxon>
        <taxon>Ixodoidea</taxon>
        <taxon>Ixodidae</taxon>
        <taxon>Ixodinae</taxon>
        <taxon>Ixodes</taxon>
    </lineage>
</organism>
<dbReference type="Proteomes" id="UP000001555">
    <property type="component" value="Unassembled WGS sequence"/>
</dbReference>
<dbReference type="Pfam" id="PF12662">
    <property type="entry name" value="cEGF"/>
    <property type="match status" value="1"/>
</dbReference>
<dbReference type="GO" id="GO:0005509">
    <property type="term" value="F:calcium ion binding"/>
    <property type="evidence" value="ECO:0007669"/>
    <property type="project" value="InterPro"/>
</dbReference>
<evidence type="ECO:0000259" key="12">
    <source>
        <dbReference type="PROSITE" id="PS50923"/>
    </source>
</evidence>
<dbReference type="OrthoDB" id="10022113at2759"/>
<dbReference type="PROSITE" id="PS50923">
    <property type="entry name" value="SUSHI"/>
    <property type="match status" value="1"/>
</dbReference>
<feature type="domain" description="Sushi" evidence="12">
    <location>
        <begin position="285"/>
        <end position="336"/>
    </location>
</feature>
<dbReference type="PANTHER" id="PTHR47333">
    <property type="entry name" value="VON WILLEBRAND FACTOR C AND EGF DOMAIN-CONTAINING PROTEIN"/>
    <property type="match status" value="1"/>
</dbReference>
<dbReference type="SMART" id="SM00179">
    <property type="entry name" value="EGF_CA"/>
    <property type="match status" value="5"/>
</dbReference>
<dbReference type="Pfam" id="PF07645">
    <property type="entry name" value="EGF_CA"/>
    <property type="match status" value="2"/>
</dbReference>
<dbReference type="CDD" id="cd00033">
    <property type="entry name" value="CCP"/>
    <property type="match status" value="1"/>
</dbReference>
<dbReference type="Gene3D" id="2.10.70.10">
    <property type="entry name" value="Complement Module, domain 1"/>
    <property type="match status" value="1"/>
</dbReference>
<dbReference type="Gene3D" id="2.10.25.10">
    <property type="entry name" value="Laminin"/>
    <property type="match status" value="5"/>
</dbReference>
<dbReference type="PANTHER" id="PTHR47333:SF4">
    <property type="entry name" value="EGF-LIKE DOMAIN-CONTAINING PROTEIN"/>
    <property type="match status" value="1"/>
</dbReference>
<evidence type="ECO:0000256" key="7">
    <source>
        <dbReference type="ARBA" id="ARBA00023180"/>
    </source>
</evidence>
<evidence type="ECO:0000256" key="6">
    <source>
        <dbReference type="ARBA" id="ARBA00023157"/>
    </source>
</evidence>
<dbReference type="HOGENOM" id="CLU_589983_0_0_1"/>
<keyword evidence="4" id="KW-0732">Signal</keyword>
<keyword evidence="6 9" id="KW-1015">Disulfide bond</keyword>
<dbReference type="EMBL" id="DS853260">
    <property type="protein sequence ID" value="EEC13584.1"/>
    <property type="molecule type" value="Genomic_DNA"/>
</dbReference>
<dbReference type="FunFam" id="2.10.25.10:FF:000038">
    <property type="entry name" value="Fibrillin 2"/>
    <property type="match status" value="1"/>
</dbReference>
<dbReference type="PROSITE" id="PS50825">
    <property type="entry name" value="HYR"/>
    <property type="match status" value="1"/>
</dbReference>
<evidence type="ECO:0000259" key="11">
    <source>
        <dbReference type="PROSITE" id="PS50825"/>
    </source>
</evidence>
<dbReference type="InterPro" id="IPR026823">
    <property type="entry name" value="cEGF"/>
</dbReference>
<dbReference type="PaxDb" id="6945-B7Q439"/>
<dbReference type="InterPro" id="IPR001881">
    <property type="entry name" value="EGF-like_Ca-bd_dom"/>
</dbReference>
<feature type="non-terminal residue" evidence="13">
    <location>
        <position position="1"/>
    </location>
</feature>
<dbReference type="InterPro" id="IPR000152">
    <property type="entry name" value="EGF-type_Asp/Asn_hydroxyl_site"/>
</dbReference>
<feature type="non-terminal residue" evidence="13">
    <location>
        <position position="464"/>
    </location>
</feature>
<evidence type="ECO:0000313" key="15">
    <source>
        <dbReference type="Proteomes" id="UP000001555"/>
    </source>
</evidence>
<dbReference type="SUPFAM" id="SSF57184">
    <property type="entry name" value="Growth factor receptor domain"/>
    <property type="match status" value="1"/>
</dbReference>
<dbReference type="EMBL" id="ABJB010583585">
    <property type="status" value="NOT_ANNOTATED_CDS"/>
    <property type="molecule type" value="Genomic_DNA"/>
</dbReference>
<dbReference type="InterPro" id="IPR049883">
    <property type="entry name" value="NOTCH1_EGF-like"/>
</dbReference>
<dbReference type="VEuPathDB" id="VectorBase:ISCI011067"/>
<dbReference type="EMBL" id="ABJB010997868">
    <property type="status" value="NOT_ANNOTATED_CDS"/>
    <property type="molecule type" value="Genomic_DNA"/>
</dbReference>
<evidence type="ECO:0000256" key="3">
    <source>
        <dbReference type="ARBA" id="ARBA00022536"/>
    </source>
</evidence>
<dbReference type="InterPro" id="IPR052080">
    <property type="entry name" value="vWF_C/EGF_Fibrillin"/>
</dbReference>
<dbReference type="GO" id="GO:0005576">
    <property type="term" value="C:extracellular region"/>
    <property type="evidence" value="ECO:0007669"/>
    <property type="project" value="UniProtKB-SubCell"/>
</dbReference>
<dbReference type="InterPro" id="IPR018097">
    <property type="entry name" value="EGF_Ca-bd_CS"/>
</dbReference>
<dbReference type="EMBL" id="ABJB010456474">
    <property type="status" value="NOT_ANNOTATED_CDS"/>
    <property type="molecule type" value="Genomic_DNA"/>
</dbReference>
<dbReference type="VEuPathDB" id="VectorBase:ISCW011067"/>
<keyword evidence="7" id="KW-0325">Glycoprotein</keyword>
<dbReference type="InterPro" id="IPR035976">
    <property type="entry name" value="Sushi/SCR/CCP_sf"/>
</dbReference>
<reference evidence="14" key="2">
    <citation type="submission" date="2020-05" db="UniProtKB">
        <authorList>
            <consortium name="EnsemblMetazoa"/>
        </authorList>
    </citation>
    <scope>IDENTIFICATION</scope>
    <source>
        <strain evidence="14">wikel</strain>
    </source>
</reference>
<feature type="domain" description="EGF-like" evidence="10">
    <location>
        <begin position="213"/>
        <end position="253"/>
    </location>
</feature>
<evidence type="ECO:0000256" key="8">
    <source>
        <dbReference type="PROSITE-ProRule" id="PRU00076"/>
    </source>
</evidence>
<dbReference type="PROSITE" id="PS00010">
    <property type="entry name" value="ASX_HYDROXYL"/>
    <property type="match status" value="3"/>
</dbReference>
<dbReference type="Pfam" id="PF02494">
    <property type="entry name" value="HYR"/>
    <property type="match status" value="1"/>
</dbReference>
<dbReference type="VEuPathDB" id="VectorBase:ISCP_014985"/>
<dbReference type="InterPro" id="IPR000436">
    <property type="entry name" value="Sushi_SCR_CCP_dom"/>
</dbReference>
<dbReference type="InterPro" id="IPR009030">
    <property type="entry name" value="Growth_fac_rcpt_cys_sf"/>
</dbReference>
<dbReference type="PROSITE" id="PS01186">
    <property type="entry name" value="EGF_2"/>
    <property type="match status" value="3"/>
</dbReference>
<evidence type="ECO:0000256" key="1">
    <source>
        <dbReference type="ARBA" id="ARBA00004613"/>
    </source>
</evidence>